<protein>
    <recommendedName>
        <fullName evidence="3">F-box domain-containing protein</fullName>
    </recommendedName>
</protein>
<dbReference type="AlphaFoldDB" id="A0AAD7NRG7"/>
<reference evidence="1" key="1">
    <citation type="submission" date="2023-03" db="EMBL/GenBank/DDBJ databases">
        <title>Massive genome expansion in bonnet fungi (Mycena s.s.) driven by repeated elements and novel gene families across ecological guilds.</title>
        <authorList>
            <consortium name="Lawrence Berkeley National Laboratory"/>
            <person name="Harder C.B."/>
            <person name="Miyauchi S."/>
            <person name="Viragh M."/>
            <person name="Kuo A."/>
            <person name="Thoen E."/>
            <person name="Andreopoulos B."/>
            <person name="Lu D."/>
            <person name="Skrede I."/>
            <person name="Drula E."/>
            <person name="Henrissat B."/>
            <person name="Morin E."/>
            <person name="Kohler A."/>
            <person name="Barry K."/>
            <person name="LaButti K."/>
            <person name="Morin E."/>
            <person name="Salamov A."/>
            <person name="Lipzen A."/>
            <person name="Mereny Z."/>
            <person name="Hegedus B."/>
            <person name="Baldrian P."/>
            <person name="Stursova M."/>
            <person name="Weitz H."/>
            <person name="Taylor A."/>
            <person name="Grigoriev I.V."/>
            <person name="Nagy L.G."/>
            <person name="Martin F."/>
            <person name="Kauserud H."/>
        </authorList>
    </citation>
    <scope>NUCLEOTIDE SEQUENCE</scope>
    <source>
        <strain evidence="1">CBHHK182m</strain>
    </source>
</reference>
<dbReference type="EMBL" id="JARKIB010000015">
    <property type="protein sequence ID" value="KAJ7771649.1"/>
    <property type="molecule type" value="Genomic_DNA"/>
</dbReference>
<dbReference type="SUPFAM" id="SSF52047">
    <property type="entry name" value="RNI-like"/>
    <property type="match status" value="1"/>
</dbReference>
<dbReference type="InterPro" id="IPR032675">
    <property type="entry name" value="LRR_dom_sf"/>
</dbReference>
<evidence type="ECO:0000313" key="1">
    <source>
        <dbReference type="EMBL" id="KAJ7771649.1"/>
    </source>
</evidence>
<comment type="caution">
    <text evidence="1">The sequence shown here is derived from an EMBL/GenBank/DDBJ whole genome shotgun (WGS) entry which is preliminary data.</text>
</comment>
<dbReference type="Gene3D" id="3.80.10.10">
    <property type="entry name" value="Ribonuclease Inhibitor"/>
    <property type="match status" value="1"/>
</dbReference>
<gene>
    <name evidence="1" type="ORF">B0H16DRAFT_190955</name>
</gene>
<evidence type="ECO:0000313" key="2">
    <source>
        <dbReference type="Proteomes" id="UP001215598"/>
    </source>
</evidence>
<keyword evidence="2" id="KW-1185">Reference proteome</keyword>
<accession>A0AAD7NRG7</accession>
<name>A0AAD7NRG7_9AGAR</name>
<organism evidence="1 2">
    <name type="scientific">Mycena metata</name>
    <dbReference type="NCBI Taxonomy" id="1033252"/>
    <lineage>
        <taxon>Eukaryota</taxon>
        <taxon>Fungi</taxon>
        <taxon>Dikarya</taxon>
        <taxon>Basidiomycota</taxon>
        <taxon>Agaricomycotina</taxon>
        <taxon>Agaricomycetes</taxon>
        <taxon>Agaricomycetidae</taxon>
        <taxon>Agaricales</taxon>
        <taxon>Marasmiineae</taxon>
        <taxon>Mycenaceae</taxon>
        <taxon>Mycena</taxon>
    </lineage>
</organism>
<sequence>MGDSAALELGSNSPFHHLLHTNYIPTADEALRIRELCAKPRQELHRLEEAITRTQARLHDLQREHRSIKTLVDAHVALLSPMRNLPPEVLQLIFIKSLPSDRNAVIHASEAPLLLGRVCSGWRRIAFATPELWASVHVVCPPMDYAESASPRTRTQRQAMEAWLARSGACPLSVSIWVSREAGFGGAAVAAASPFVEAILPLSHRWKNIELRVPTDSLDSFHYLQGSDVPLLQTVAITNGGSLARDDWSANLLFLQHAPRLRTLSLTHEGNVNLPSFPWVQLTALSLSPTQEFFGLDTEMTLTILSQCINLRTCTLHFPPSDQASPSSPPRVFTLPRLSVLAVRATNFPDTDYALSDMFDSLILPALQTLEVEDRNGDLDIFSALSRLLSRSPCHLRRLKLNDITAAADDLIDLLSLQSLRSLTELVVHDRGRDWRDDGGYMLSDALLRAMTHDSTLCPNLLTVKFAQCSDFSDEMLLEFLTSRSRPAPDTGVRLQTAEISIDRAIEFEFDRDAAVRQLAEDGLQVVIRHEDDSWDVRVSPWEGLSPE</sequence>
<evidence type="ECO:0008006" key="3">
    <source>
        <dbReference type="Google" id="ProtNLM"/>
    </source>
</evidence>
<dbReference type="Proteomes" id="UP001215598">
    <property type="component" value="Unassembled WGS sequence"/>
</dbReference>
<proteinExistence type="predicted"/>